<dbReference type="OrthoDB" id="8894266at2"/>
<sequence length="358" mass="36729">MLGHPSVRRDGRPRLCGRARSQERGTVTLWFLLTFTALLMIGAFAIDLPRVFTVGGELQNGADAAALAGAGALSQGSASGPNWAGAASSATAAIALNTSDGTKLSSGTVSAGYWDVAASSPTLIAPGNVTLPAPAGHLLEPAVQVTISRNATSNGGLVHLLLGTLLGMPTTPETATAVAVIAPPSSVPAGGLFPMVMDQCVYNQYWDLTKNAPKVDATGTPKEFTIGNGPQYGATCEAGQWTSFLVVANDTPTVVNLIDNGNPTPLSIGDNIYIEPGVKAAVYKSIPQGTTVVMPVSTQILNKTYVPIIAFAAFHIDTADQGGKTITGHFVAGYTIPTQGTGVSTTNYGAYVAPRLGF</sequence>
<dbReference type="Proteomes" id="UP000078116">
    <property type="component" value="Unassembled WGS sequence"/>
</dbReference>
<evidence type="ECO:0000256" key="1">
    <source>
        <dbReference type="SAM" id="Phobius"/>
    </source>
</evidence>
<evidence type="ECO:0000259" key="2">
    <source>
        <dbReference type="Pfam" id="PF09977"/>
    </source>
</evidence>
<dbReference type="Pfam" id="PF09977">
    <property type="entry name" value="Tad_C"/>
    <property type="match status" value="1"/>
</dbReference>
<accession>A0A1A9N595</accession>
<evidence type="ECO:0000313" key="3">
    <source>
        <dbReference type="EMBL" id="OAJ53200.1"/>
    </source>
</evidence>
<gene>
    <name evidence="3" type="ORF">A6V36_12690</name>
    <name evidence="4" type="ORF">A6V37_31020</name>
</gene>
<organism evidence="4 6">
    <name type="scientific">Paraburkholderia ginsengiterrae</name>
    <dbReference type="NCBI Taxonomy" id="1462993"/>
    <lineage>
        <taxon>Bacteria</taxon>
        <taxon>Pseudomonadati</taxon>
        <taxon>Pseudomonadota</taxon>
        <taxon>Betaproteobacteria</taxon>
        <taxon>Burkholderiales</taxon>
        <taxon>Burkholderiaceae</taxon>
        <taxon>Paraburkholderia</taxon>
    </lineage>
</organism>
<feature type="domain" description="DUF2134" evidence="2">
    <location>
        <begin position="68"/>
        <end position="179"/>
    </location>
</feature>
<protein>
    <submittedName>
        <fullName evidence="4">Pilus assembly protein TadE</fullName>
    </submittedName>
</protein>
<dbReference type="AlphaFoldDB" id="A0A1A9N595"/>
<keyword evidence="1" id="KW-0472">Membrane</keyword>
<evidence type="ECO:0000313" key="5">
    <source>
        <dbReference type="Proteomes" id="UP000077961"/>
    </source>
</evidence>
<evidence type="ECO:0000313" key="6">
    <source>
        <dbReference type="Proteomes" id="UP000078116"/>
    </source>
</evidence>
<evidence type="ECO:0000313" key="4">
    <source>
        <dbReference type="EMBL" id="OAJ56717.1"/>
    </source>
</evidence>
<name>A0A1A9N595_9BURK</name>
<dbReference type="RefSeq" id="WP_064271678.1">
    <property type="nucleotide sequence ID" value="NZ_LXJZ01000220.1"/>
</dbReference>
<dbReference type="InterPro" id="IPR018705">
    <property type="entry name" value="DUF2134_membrane"/>
</dbReference>
<dbReference type="STRING" id="1462993.A6V36_12690"/>
<dbReference type="Proteomes" id="UP000077961">
    <property type="component" value="Unassembled WGS sequence"/>
</dbReference>
<dbReference type="EMBL" id="LXJZ01000220">
    <property type="protein sequence ID" value="OAJ53200.1"/>
    <property type="molecule type" value="Genomic_DNA"/>
</dbReference>
<proteinExistence type="predicted"/>
<keyword evidence="5" id="KW-1185">Reference proteome</keyword>
<dbReference type="EMBL" id="LXKA01000333">
    <property type="protein sequence ID" value="OAJ56717.1"/>
    <property type="molecule type" value="Genomic_DNA"/>
</dbReference>
<keyword evidence="1" id="KW-0812">Transmembrane</keyword>
<comment type="caution">
    <text evidence="4">The sequence shown here is derived from an EMBL/GenBank/DDBJ whole genome shotgun (WGS) entry which is preliminary data.</text>
</comment>
<feature type="transmembrane region" description="Helical" evidence="1">
    <location>
        <begin position="27"/>
        <end position="46"/>
    </location>
</feature>
<keyword evidence="1" id="KW-1133">Transmembrane helix</keyword>
<reference evidence="5 6" key="1">
    <citation type="submission" date="2016-04" db="EMBL/GenBank/DDBJ databases">
        <title>Reclassification of Paraburkholderia panaciterrae (Farh et al. 2015) Dobritsa &amp; Samadpour 2016 as a later homotypic synonym of Paraburkholderia ginsengiterrae (Farh et al. 2015) Dobritsa &amp; Samadpour 2016.</title>
        <authorList>
            <person name="Dobritsa A.P."/>
            <person name="Kutumbaka K."/>
            <person name="Samadpour M."/>
        </authorList>
    </citation>
    <scope>NUCLEOTIDE SEQUENCE [LARGE SCALE GENOMIC DNA]</scope>
    <source>
        <strain evidence="4 6">DCY85</strain>
        <strain evidence="3 5">DCY85-1</strain>
    </source>
</reference>